<accession>A0A100YXD4</accession>
<feature type="signal peptide" evidence="2">
    <location>
        <begin position="1"/>
        <end position="34"/>
    </location>
</feature>
<keyword evidence="2" id="KW-0732">Signal</keyword>
<reference evidence="4 5" key="1">
    <citation type="submission" date="2015-12" db="EMBL/GenBank/DDBJ databases">
        <title>Draft Genome Sequence of Olsenella scatoligenes SK9K4T; a Producer of 3-Methylindole- (skatole) and 4-Methylphenol- (p-cresol) Isolated from Pig Feces.</title>
        <authorList>
            <person name="Li X."/>
            <person name="Borg B."/>
            <person name="Canibe N."/>
        </authorList>
    </citation>
    <scope>NUCLEOTIDE SEQUENCE [LARGE SCALE GENOMIC DNA]</scope>
    <source>
        <strain evidence="4 5">SK9K4</strain>
    </source>
</reference>
<sequence length="557" mass="57972">MAVTKTLSRAIATCLASCLAVAVLALCSPARALAEQTGHLTVTATESASTALDAYQLFSADVSDAVSGHKILANVSWASDAAEKAVTSAIKSADPSYSGATAQDAADWLNENVESDAALAPTASSVPAAIARTLAGSTPTASVTAGTQATLPAGYWLLNANSDSVGTGQSGTAAILVAVGGADVTATTKTSVPSVEKHVLEDSSNSWQKQADATVGDELDWRLFATVPMNLSPNSAYKAYSITFHDVLSAGLERPSNVHVYIAPAGVSTWAQGTEPGDGWVELDEKEYATTYAAGENGSTFDVAVKDLIVSASNHSVYADQGLEVCVVYDAPLAQDADRGAAHGNPNTVTLRYPSTPYSKMLTETQEDEAIAYTWDLNLVKRDATSEFALAGAVLRVTDDRGRHLTQDGVWTTDDATVTTDQNGAIAVAGVDSGTFAVEEVQAPEGYESFSGMPSITLTVGLDPQIIRSTNDERLSAESPLRADSFDKDSGEADVSVLNGAVTVPSEVKDILQTLGGSFPFTGDSTSYLPAICLAVVGVALIVFAIRRRKGDPKRRS</sequence>
<dbReference type="Gene3D" id="2.60.40.10">
    <property type="entry name" value="Immunoglobulins"/>
    <property type="match status" value="1"/>
</dbReference>
<name>A0A100YXD4_TRASO</name>
<comment type="caution">
    <text evidence="4">The sequence shown here is derived from an EMBL/GenBank/DDBJ whole genome shotgun (WGS) entry which is preliminary data.</text>
</comment>
<keyword evidence="5" id="KW-1185">Reference proteome</keyword>
<dbReference type="OrthoDB" id="3193155at2"/>
<dbReference type="Pfam" id="PF17802">
    <property type="entry name" value="SpaA"/>
    <property type="match status" value="1"/>
</dbReference>
<feature type="transmembrane region" description="Helical" evidence="1">
    <location>
        <begin position="528"/>
        <end position="546"/>
    </location>
</feature>
<evidence type="ECO:0000256" key="1">
    <source>
        <dbReference type="SAM" id="Phobius"/>
    </source>
</evidence>
<dbReference type="RefSeq" id="WP_059053763.1">
    <property type="nucleotide sequence ID" value="NZ_LOJF01000001.1"/>
</dbReference>
<dbReference type="EMBL" id="LOJF01000001">
    <property type="protein sequence ID" value="KUH59450.1"/>
    <property type="molecule type" value="Genomic_DNA"/>
</dbReference>
<evidence type="ECO:0000256" key="2">
    <source>
        <dbReference type="SAM" id="SignalP"/>
    </source>
</evidence>
<feature type="domain" description="SpaA-like prealbumin fold" evidence="3">
    <location>
        <begin position="377"/>
        <end position="450"/>
    </location>
</feature>
<dbReference type="AlphaFoldDB" id="A0A100YXD4"/>
<evidence type="ECO:0000259" key="3">
    <source>
        <dbReference type="Pfam" id="PF17802"/>
    </source>
</evidence>
<keyword evidence="1" id="KW-0812">Transmembrane</keyword>
<feature type="chain" id="PRO_5007091675" description="SpaA-like prealbumin fold domain-containing protein" evidence="2">
    <location>
        <begin position="35"/>
        <end position="557"/>
    </location>
</feature>
<dbReference type="InterPro" id="IPR026466">
    <property type="entry name" value="Fim_isopep_form_D2_dom"/>
</dbReference>
<dbReference type="GO" id="GO:0005975">
    <property type="term" value="P:carbohydrate metabolic process"/>
    <property type="evidence" value="ECO:0007669"/>
    <property type="project" value="UniProtKB-ARBA"/>
</dbReference>
<organism evidence="4 5">
    <name type="scientific">Tractidigestivibacter scatoligenes</name>
    <name type="common">Olsenella scatoligenes</name>
    <dbReference type="NCBI Taxonomy" id="1299998"/>
    <lineage>
        <taxon>Bacteria</taxon>
        <taxon>Bacillati</taxon>
        <taxon>Actinomycetota</taxon>
        <taxon>Coriobacteriia</taxon>
        <taxon>Coriobacteriales</taxon>
        <taxon>Atopobiaceae</taxon>
        <taxon>Tractidigestivibacter</taxon>
    </lineage>
</organism>
<keyword evidence="1" id="KW-1133">Transmembrane helix</keyword>
<dbReference type="Gene3D" id="2.60.40.740">
    <property type="match status" value="1"/>
</dbReference>
<dbReference type="NCBIfam" id="TIGR04226">
    <property type="entry name" value="RrgB_K2N_iso_D2"/>
    <property type="match status" value="1"/>
</dbReference>
<evidence type="ECO:0000313" key="4">
    <source>
        <dbReference type="EMBL" id="KUH59450.1"/>
    </source>
</evidence>
<evidence type="ECO:0000313" key="5">
    <source>
        <dbReference type="Proteomes" id="UP000054078"/>
    </source>
</evidence>
<dbReference type="Proteomes" id="UP000054078">
    <property type="component" value="Unassembled WGS sequence"/>
</dbReference>
<dbReference type="InterPro" id="IPR041033">
    <property type="entry name" value="SpaA_PFL_dom_1"/>
</dbReference>
<dbReference type="STRING" id="1299998.AUL39_03830"/>
<gene>
    <name evidence="4" type="ORF">AUL39_03830</name>
</gene>
<dbReference type="InterPro" id="IPR013783">
    <property type="entry name" value="Ig-like_fold"/>
</dbReference>
<proteinExistence type="predicted"/>
<protein>
    <recommendedName>
        <fullName evidence="3">SpaA-like prealbumin fold domain-containing protein</fullName>
    </recommendedName>
</protein>
<keyword evidence="1" id="KW-0472">Membrane</keyword>